<feature type="domain" description="BON" evidence="2">
    <location>
        <begin position="35"/>
        <end position="103"/>
    </location>
</feature>
<name>A0A516SBP2_9NEIS</name>
<evidence type="ECO:0000313" key="4">
    <source>
        <dbReference type="Proteomes" id="UP000317550"/>
    </source>
</evidence>
<proteinExistence type="predicted"/>
<dbReference type="Pfam" id="PF04972">
    <property type="entry name" value="BON"/>
    <property type="match status" value="1"/>
</dbReference>
<dbReference type="InterPro" id="IPR014004">
    <property type="entry name" value="Transpt-assoc_nodulatn_dom_bac"/>
</dbReference>
<dbReference type="Proteomes" id="UP000317550">
    <property type="component" value="Chromosome"/>
</dbReference>
<dbReference type="EMBL" id="CP041730">
    <property type="protein sequence ID" value="QDQ25566.1"/>
    <property type="molecule type" value="Genomic_DNA"/>
</dbReference>
<protein>
    <submittedName>
        <fullName evidence="3">BON domain-containing protein</fullName>
    </submittedName>
</protein>
<dbReference type="AlphaFoldDB" id="A0A516SBP2"/>
<evidence type="ECO:0000259" key="2">
    <source>
        <dbReference type="PROSITE" id="PS50914"/>
    </source>
</evidence>
<accession>A0A516SBP2</accession>
<keyword evidence="1" id="KW-0732">Signal</keyword>
<dbReference type="KEGG" id="cari:FNU76_03925"/>
<dbReference type="PROSITE" id="PS51257">
    <property type="entry name" value="PROKAR_LIPOPROTEIN"/>
    <property type="match status" value="1"/>
</dbReference>
<dbReference type="InterPro" id="IPR051686">
    <property type="entry name" value="Lipoprotein_DolP"/>
</dbReference>
<dbReference type="Gene3D" id="3.30.1340.30">
    <property type="match status" value="1"/>
</dbReference>
<feature type="chain" id="PRO_5027699433" evidence="1">
    <location>
        <begin position="18"/>
        <end position="105"/>
    </location>
</feature>
<keyword evidence="4" id="KW-1185">Reference proteome</keyword>
<dbReference type="SMART" id="SM00749">
    <property type="entry name" value="BON"/>
    <property type="match status" value="1"/>
</dbReference>
<gene>
    <name evidence="3" type="ORF">FNU76_03925</name>
</gene>
<reference evidence="4" key="1">
    <citation type="submission" date="2019-07" db="EMBL/GenBank/DDBJ databases">
        <title>Chitinimonas sp. nov., isolated from Ny-Alesund, arctica soil.</title>
        <authorList>
            <person name="Xu Q."/>
            <person name="Peng F."/>
        </authorList>
    </citation>
    <scope>NUCLEOTIDE SEQUENCE [LARGE SCALE GENOMIC DNA]</scope>
    <source>
        <strain evidence="4">R3-44</strain>
    </source>
</reference>
<sequence>MYKLLIALSLAIMTAFGTTGCAVTSGQSSVGEFVDDTTITTRVKARFAEDKTVSAMRINVETLKGVVQLSGFATSDTEKTHAAQIARNVPDVKDVRNNITIARSN</sequence>
<dbReference type="PROSITE" id="PS50914">
    <property type="entry name" value="BON"/>
    <property type="match status" value="1"/>
</dbReference>
<dbReference type="RefSeq" id="WP_143856491.1">
    <property type="nucleotide sequence ID" value="NZ_CP041730.1"/>
</dbReference>
<organism evidence="3 4">
    <name type="scientific">Chitinimonas arctica</name>
    <dbReference type="NCBI Taxonomy" id="2594795"/>
    <lineage>
        <taxon>Bacteria</taxon>
        <taxon>Pseudomonadati</taxon>
        <taxon>Pseudomonadota</taxon>
        <taxon>Betaproteobacteria</taxon>
        <taxon>Neisseriales</taxon>
        <taxon>Chitinibacteraceae</taxon>
        <taxon>Chitinimonas</taxon>
    </lineage>
</organism>
<dbReference type="PANTHER" id="PTHR34606:SF16">
    <property type="entry name" value="BON DOMAIN-CONTAINING PROTEIN"/>
    <property type="match status" value="1"/>
</dbReference>
<dbReference type="OrthoDB" id="7360581at2"/>
<evidence type="ECO:0000256" key="1">
    <source>
        <dbReference type="SAM" id="SignalP"/>
    </source>
</evidence>
<feature type="signal peptide" evidence="1">
    <location>
        <begin position="1"/>
        <end position="17"/>
    </location>
</feature>
<dbReference type="PANTHER" id="PTHR34606">
    <property type="entry name" value="BON DOMAIN-CONTAINING PROTEIN"/>
    <property type="match status" value="1"/>
</dbReference>
<dbReference type="InterPro" id="IPR007055">
    <property type="entry name" value="BON_dom"/>
</dbReference>
<evidence type="ECO:0000313" key="3">
    <source>
        <dbReference type="EMBL" id="QDQ25566.1"/>
    </source>
</evidence>